<accession>A0A1W6L8J3</accession>
<organism evidence="2 3">
    <name type="scientific">Piscinibacter gummiphilus</name>
    <dbReference type="NCBI Taxonomy" id="946333"/>
    <lineage>
        <taxon>Bacteria</taxon>
        <taxon>Pseudomonadati</taxon>
        <taxon>Pseudomonadota</taxon>
        <taxon>Betaproteobacteria</taxon>
        <taxon>Burkholderiales</taxon>
        <taxon>Sphaerotilaceae</taxon>
        <taxon>Piscinibacter</taxon>
    </lineage>
</organism>
<dbReference type="EMBL" id="CP015118">
    <property type="protein sequence ID" value="ARN20625.1"/>
    <property type="molecule type" value="Genomic_DNA"/>
</dbReference>
<dbReference type="NCBIfam" id="TIGR00278">
    <property type="entry name" value="membrane protein insertion efficiency factor YidD"/>
    <property type="match status" value="1"/>
</dbReference>
<evidence type="ECO:0000313" key="3">
    <source>
        <dbReference type="Proteomes" id="UP000193427"/>
    </source>
</evidence>
<dbReference type="OrthoDB" id="6629784at2"/>
<dbReference type="InterPro" id="IPR002696">
    <property type="entry name" value="Membr_insert_effic_factor_YidD"/>
</dbReference>
<dbReference type="Pfam" id="PF01809">
    <property type="entry name" value="YidD"/>
    <property type="match status" value="1"/>
</dbReference>
<gene>
    <name evidence="2" type="ORF">A4W93_12380</name>
</gene>
<feature type="compositionally biased region" description="Basic and acidic residues" evidence="1">
    <location>
        <begin position="128"/>
        <end position="150"/>
    </location>
</feature>
<keyword evidence="3" id="KW-1185">Reference proteome</keyword>
<dbReference type="SMART" id="SM01234">
    <property type="entry name" value="Haemolytic"/>
    <property type="match status" value="1"/>
</dbReference>
<evidence type="ECO:0000313" key="2">
    <source>
        <dbReference type="EMBL" id="ARN20625.1"/>
    </source>
</evidence>
<dbReference type="KEGG" id="rgu:A4W93_12380"/>
<dbReference type="AlphaFoldDB" id="A0A1W6L8J3"/>
<dbReference type="RefSeq" id="WP_157131643.1">
    <property type="nucleotide sequence ID" value="NZ_BSPR01000007.1"/>
</dbReference>
<sequence>MIRALAVAAIRGYQRFLSPRKGFRCAFGVHTGRGSCSGVGLRAFRRAGVWRGFALLRRQFDRCTMAAADLREAGVYRRLRPLAAQRGDCDVGCDGCPDNLCGDLVAGACDVLDFADCCDRNQRREADVKRRAEAARERARQRQAEREARRRAGGTRG</sequence>
<name>A0A1W6L8J3_9BURK</name>
<dbReference type="STRING" id="946333.A4W93_12380"/>
<proteinExistence type="predicted"/>
<evidence type="ECO:0000256" key="1">
    <source>
        <dbReference type="SAM" id="MobiDB-lite"/>
    </source>
</evidence>
<protein>
    <submittedName>
        <fullName evidence="2">Uncharacterized protein</fullName>
    </submittedName>
</protein>
<reference evidence="2 3" key="1">
    <citation type="submission" date="2016-04" db="EMBL/GenBank/DDBJ databases">
        <title>Complete genome sequence of natural rubber-degrading, novel Gram-negative bacterium, Rhizobacter gummiphilus strain NS21.</title>
        <authorList>
            <person name="Tabata M."/>
            <person name="Kasai D."/>
            <person name="Fukuda M."/>
        </authorList>
    </citation>
    <scope>NUCLEOTIDE SEQUENCE [LARGE SCALE GENOMIC DNA]</scope>
    <source>
        <strain evidence="2 3">NS21</strain>
    </source>
</reference>
<feature type="region of interest" description="Disordered" evidence="1">
    <location>
        <begin position="128"/>
        <end position="157"/>
    </location>
</feature>
<dbReference type="Proteomes" id="UP000193427">
    <property type="component" value="Chromosome"/>
</dbReference>